<keyword evidence="4" id="KW-1185">Reference proteome</keyword>
<dbReference type="Proteomes" id="UP000054396">
    <property type="component" value="Unassembled WGS sequence"/>
</dbReference>
<dbReference type="EMBL" id="LPXO01000002">
    <property type="protein sequence ID" value="KUF12092.1"/>
    <property type="molecule type" value="Genomic_DNA"/>
</dbReference>
<dbReference type="AlphaFoldDB" id="A0A0W7WNE5"/>
<evidence type="ECO:0000313" key="4">
    <source>
        <dbReference type="Proteomes" id="UP000054396"/>
    </source>
</evidence>
<sequence length="105" mass="11805">MKIHGLKTCDTCRMARKALPEATFVDLRDTPLSDELLDRAIAAFPDTLVNRRSTTWRGLDAAERDRPVRELLRAHPTLMKRPLIEEGTTLHLGWDAGVRSALLGD</sequence>
<proteinExistence type="inferred from homology"/>
<dbReference type="InterPro" id="IPR036249">
    <property type="entry name" value="Thioredoxin-like_sf"/>
</dbReference>
<reference evidence="3 4" key="1">
    <citation type="submission" date="2015-12" db="EMBL/GenBank/DDBJ databases">
        <authorList>
            <person name="Shamseldin A."/>
            <person name="Moawad H."/>
            <person name="Abd El-Rahim W.M."/>
            <person name="Sadowsky M.J."/>
        </authorList>
    </citation>
    <scope>NUCLEOTIDE SEQUENCE [LARGE SCALE GENOMIC DNA]</scope>
    <source>
        <strain evidence="3 4">SJ5A-1</strain>
    </source>
</reference>
<comment type="similarity">
    <text evidence="1 2">Belongs to the ArsC family.</text>
</comment>
<accession>A0A0W7WNE5</accession>
<dbReference type="PROSITE" id="PS51353">
    <property type="entry name" value="ARSC"/>
    <property type="match status" value="1"/>
</dbReference>
<dbReference type="RefSeq" id="WP_058861211.1">
    <property type="nucleotide sequence ID" value="NZ_LPXO01000002.1"/>
</dbReference>
<evidence type="ECO:0000256" key="1">
    <source>
        <dbReference type="ARBA" id="ARBA00007198"/>
    </source>
</evidence>
<comment type="caution">
    <text evidence="3">The sequence shown here is derived from an EMBL/GenBank/DDBJ whole genome shotgun (WGS) entry which is preliminary data.</text>
</comment>
<dbReference type="InterPro" id="IPR006660">
    <property type="entry name" value="Arsenate_reductase-like"/>
</dbReference>
<evidence type="ECO:0000256" key="2">
    <source>
        <dbReference type="PROSITE-ProRule" id="PRU01282"/>
    </source>
</evidence>
<dbReference type="Pfam" id="PF03960">
    <property type="entry name" value="ArsC"/>
    <property type="match status" value="1"/>
</dbReference>
<name>A0A0W7WNE5_9RHOB</name>
<dbReference type="OrthoDB" id="9803749at2"/>
<dbReference type="Gene3D" id="3.40.30.10">
    <property type="entry name" value="Glutaredoxin"/>
    <property type="match status" value="1"/>
</dbReference>
<dbReference type="STRING" id="1685382.AVJ23_05845"/>
<protein>
    <submittedName>
        <fullName evidence="3">Arsenate reductase</fullName>
    </submittedName>
</protein>
<gene>
    <name evidence="3" type="ORF">AVJ23_05845</name>
</gene>
<dbReference type="PANTHER" id="PTHR30041">
    <property type="entry name" value="ARSENATE REDUCTASE"/>
    <property type="match status" value="1"/>
</dbReference>
<organism evidence="3 4">
    <name type="scientific">Pseudoponticoccus marisrubri</name>
    <dbReference type="NCBI Taxonomy" id="1685382"/>
    <lineage>
        <taxon>Bacteria</taxon>
        <taxon>Pseudomonadati</taxon>
        <taxon>Pseudomonadota</taxon>
        <taxon>Alphaproteobacteria</taxon>
        <taxon>Rhodobacterales</taxon>
        <taxon>Roseobacteraceae</taxon>
        <taxon>Pseudoponticoccus</taxon>
    </lineage>
</organism>
<dbReference type="SUPFAM" id="SSF52833">
    <property type="entry name" value="Thioredoxin-like"/>
    <property type="match status" value="1"/>
</dbReference>
<dbReference type="PANTHER" id="PTHR30041:SF8">
    <property type="entry name" value="PROTEIN YFFB"/>
    <property type="match status" value="1"/>
</dbReference>
<evidence type="ECO:0000313" key="3">
    <source>
        <dbReference type="EMBL" id="KUF12092.1"/>
    </source>
</evidence>